<evidence type="ECO:0000256" key="5">
    <source>
        <dbReference type="ARBA" id="ARBA00022982"/>
    </source>
</evidence>
<dbReference type="Pfam" id="PF02600">
    <property type="entry name" value="DsbB"/>
    <property type="match status" value="1"/>
</dbReference>
<evidence type="ECO:0000256" key="3">
    <source>
        <dbReference type="ARBA" id="ARBA00022448"/>
    </source>
</evidence>
<reference evidence="14 15" key="1">
    <citation type="submission" date="2019-07" db="EMBL/GenBank/DDBJ databases">
        <title>Allobacillus sp. nov. SKP isolated from shrimp paste of Euphausiacea.</title>
        <authorList>
            <person name="Kanchanasin P."/>
            <person name="Tanasupawat S."/>
            <person name="Shi W."/>
            <person name="Wu L."/>
            <person name="Ma J."/>
        </authorList>
    </citation>
    <scope>NUCLEOTIDE SEQUENCE [LARGE SCALE GENOMIC DNA]</scope>
    <source>
        <strain evidence="14 15">SKP4-8</strain>
    </source>
</reference>
<feature type="transmembrane region" description="Helical" evidence="13">
    <location>
        <begin position="63"/>
        <end position="83"/>
    </location>
</feature>
<dbReference type="GO" id="GO:0015035">
    <property type="term" value="F:protein-disulfide reductase activity"/>
    <property type="evidence" value="ECO:0007669"/>
    <property type="project" value="UniProtKB-UniRule"/>
</dbReference>
<dbReference type="InterPro" id="IPR023380">
    <property type="entry name" value="DsbB-like_sf"/>
</dbReference>
<keyword evidence="5 12" id="KW-0249">Electron transport</keyword>
<keyword evidence="4 12" id="KW-0812">Transmembrane</keyword>
<keyword evidence="11 12" id="KW-0676">Redox-active center</keyword>
<dbReference type="NCBIfam" id="NF002849">
    <property type="entry name" value="PRK03113.1"/>
    <property type="match status" value="1"/>
</dbReference>
<evidence type="ECO:0000256" key="6">
    <source>
        <dbReference type="ARBA" id="ARBA00022989"/>
    </source>
</evidence>
<gene>
    <name evidence="12" type="primary">bdbC</name>
    <name evidence="14" type="ORF">FPQ13_10220</name>
</gene>
<name>A0A556PDJ6_9BACI</name>
<dbReference type="RefSeq" id="WP_144089231.1">
    <property type="nucleotide sequence ID" value="NZ_VMHE01000020.1"/>
</dbReference>
<evidence type="ECO:0000256" key="1">
    <source>
        <dbReference type="ARBA" id="ARBA00004141"/>
    </source>
</evidence>
<keyword evidence="7 12" id="KW-0560">Oxidoreductase</keyword>
<evidence type="ECO:0000256" key="11">
    <source>
        <dbReference type="ARBA" id="ARBA00023284"/>
    </source>
</evidence>
<dbReference type="PIRSF" id="PIRSF036659">
    <property type="entry name" value="BdbC"/>
    <property type="match status" value="1"/>
</dbReference>
<evidence type="ECO:0000256" key="9">
    <source>
        <dbReference type="ARBA" id="ARBA00023157"/>
    </source>
</evidence>
<dbReference type="Proteomes" id="UP000316425">
    <property type="component" value="Unassembled WGS sequence"/>
</dbReference>
<proteinExistence type="inferred from homology"/>
<dbReference type="PANTHER" id="PTHR43469:SF1">
    <property type="entry name" value="SPBETA PROPHAGE-DERIVED DISULFIDE BOND FORMATION PROTEIN B"/>
    <property type="match status" value="1"/>
</dbReference>
<dbReference type="HAMAP" id="MF_00287">
    <property type="entry name" value="BdbC"/>
    <property type="match status" value="1"/>
</dbReference>
<keyword evidence="6 12" id="KW-1133">Transmembrane helix</keyword>
<keyword evidence="3 12" id="KW-0813">Transport</keyword>
<keyword evidence="10 12" id="KW-0143">Chaperone</keyword>
<dbReference type="OrthoDB" id="158402at2"/>
<feature type="transmembrane region" description="Helical" evidence="13">
    <location>
        <begin position="7"/>
        <end position="27"/>
    </location>
</feature>
<dbReference type="Gene3D" id="1.20.1550.10">
    <property type="entry name" value="DsbB-like"/>
    <property type="match status" value="1"/>
</dbReference>
<evidence type="ECO:0000256" key="13">
    <source>
        <dbReference type="SAM" id="Phobius"/>
    </source>
</evidence>
<comment type="similarity">
    <text evidence="2 12">Belongs to the DsbB family. BdbC subfamily.</text>
</comment>
<evidence type="ECO:0000256" key="8">
    <source>
        <dbReference type="ARBA" id="ARBA00023136"/>
    </source>
</evidence>
<evidence type="ECO:0000256" key="12">
    <source>
        <dbReference type="HAMAP-Rule" id="MF_00287"/>
    </source>
</evidence>
<comment type="function">
    <text evidence="12">Required for disulfide bond formation in some proteins.</text>
</comment>
<keyword evidence="12" id="KW-1003">Cell membrane</keyword>
<dbReference type="AlphaFoldDB" id="A0A556PDJ6"/>
<feature type="transmembrane region" description="Helical" evidence="13">
    <location>
        <begin position="39"/>
        <end position="58"/>
    </location>
</feature>
<dbReference type="SUPFAM" id="SSF158442">
    <property type="entry name" value="DsbB-like"/>
    <property type="match status" value="1"/>
</dbReference>
<organism evidence="14 15">
    <name type="scientific">Allobacillus salarius</name>
    <dbReference type="NCBI Taxonomy" id="1955272"/>
    <lineage>
        <taxon>Bacteria</taxon>
        <taxon>Bacillati</taxon>
        <taxon>Bacillota</taxon>
        <taxon>Bacilli</taxon>
        <taxon>Bacillales</taxon>
        <taxon>Bacillaceae</taxon>
        <taxon>Allobacillus</taxon>
    </lineage>
</organism>
<evidence type="ECO:0000313" key="14">
    <source>
        <dbReference type="EMBL" id="TSJ62450.1"/>
    </source>
</evidence>
<evidence type="ECO:0000313" key="15">
    <source>
        <dbReference type="Proteomes" id="UP000316425"/>
    </source>
</evidence>
<comment type="caution">
    <text evidence="14">The sequence shown here is derived from an EMBL/GenBank/DDBJ whole genome shotgun (WGS) entry which is preliminary data.</text>
</comment>
<accession>A0A556PDJ6</accession>
<feature type="disulfide bond" description="Redox-active" evidence="12">
    <location>
        <begin position="35"/>
        <end position="38"/>
    </location>
</feature>
<dbReference type="PANTHER" id="PTHR43469">
    <property type="entry name" value="DISULFIDE FORMATION PROTEIN-RELATED"/>
    <property type="match status" value="1"/>
</dbReference>
<protein>
    <recommendedName>
        <fullName evidence="12">Probable disulfide formation protein</fullName>
    </recommendedName>
    <alternativeName>
        <fullName evidence="12">Disulfide oxidoreductase</fullName>
    </alternativeName>
    <alternativeName>
        <fullName evidence="12">Thiol-disulfide oxidoreductase</fullName>
    </alternativeName>
</protein>
<evidence type="ECO:0000256" key="10">
    <source>
        <dbReference type="ARBA" id="ARBA00023186"/>
    </source>
</evidence>
<comment type="subcellular location">
    <subcellularLocation>
        <location evidence="12">Cell membrane</location>
        <topology evidence="12">Multi-pass membrane protein</topology>
    </subcellularLocation>
    <subcellularLocation>
        <location evidence="1">Membrane</location>
        <topology evidence="1">Multi-pass membrane protein</topology>
    </subcellularLocation>
</comment>
<sequence length="140" mass="15677">MTKRTENFAIIGWIISLIATLGSLYFSEVRQYPPCELCWVQRIFMYPLVLILLIGTILKDKKVFIYSIVFSSIGLSISIYHYGIQKLEFLQSTAPSCGQVSCIGSYIDWLGFISIPFLAGIAFVLILVISILGLKQTKGV</sequence>
<evidence type="ECO:0000256" key="7">
    <source>
        <dbReference type="ARBA" id="ARBA00023002"/>
    </source>
</evidence>
<evidence type="ECO:0000256" key="2">
    <source>
        <dbReference type="ARBA" id="ARBA00007602"/>
    </source>
</evidence>
<comment type="caution">
    <text evidence="12">Lacks conserved residue(s) required for the propagation of feature annotation.</text>
</comment>
<dbReference type="GO" id="GO:0005886">
    <property type="term" value="C:plasma membrane"/>
    <property type="evidence" value="ECO:0007669"/>
    <property type="project" value="UniProtKB-SubCell"/>
</dbReference>
<keyword evidence="8 12" id="KW-0472">Membrane</keyword>
<keyword evidence="15" id="KW-1185">Reference proteome</keyword>
<dbReference type="EMBL" id="VMHE01000020">
    <property type="protein sequence ID" value="TSJ62450.1"/>
    <property type="molecule type" value="Genomic_DNA"/>
</dbReference>
<dbReference type="InterPro" id="IPR003752">
    <property type="entry name" value="DiS_bond_form_DsbB/BdbC"/>
</dbReference>
<dbReference type="InterPro" id="IPR012187">
    <property type="entry name" value="Disulphide_bond_form_BdbC"/>
</dbReference>
<feature type="transmembrane region" description="Helical" evidence="13">
    <location>
        <begin position="109"/>
        <end position="134"/>
    </location>
</feature>
<keyword evidence="9 12" id="KW-1015">Disulfide bond</keyword>
<evidence type="ECO:0000256" key="4">
    <source>
        <dbReference type="ARBA" id="ARBA00022692"/>
    </source>
</evidence>
<dbReference type="GO" id="GO:0006457">
    <property type="term" value="P:protein folding"/>
    <property type="evidence" value="ECO:0007669"/>
    <property type="project" value="InterPro"/>
</dbReference>